<comment type="caution">
    <text evidence="3">The sequence shown here is derived from an EMBL/GenBank/DDBJ whole genome shotgun (WGS) entry which is preliminary data.</text>
</comment>
<dbReference type="Gene3D" id="1.10.630.10">
    <property type="entry name" value="Cytochrome P450"/>
    <property type="match status" value="1"/>
</dbReference>
<keyword evidence="2" id="KW-0560">Oxidoreductase</keyword>
<dbReference type="InterPro" id="IPR036396">
    <property type="entry name" value="Cyt_P450_sf"/>
</dbReference>
<evidence type="ECO:0000313" key="3">
    <source>
        <dbReference type="EMBL" id="MBK1787111.1"/>
    </source>
</evidence>
<dbReference type="PRINTS" id="PR00385">
    <property type="entry name" value="P450"/>
</dbReference>
<dbReference type="Pfam" id="PF00067">
    <property type="entry name" value="p450"/>
    <property type="match status" value="1"/>
</dbReference>
<accession>A0A934QVH4</accession>
<dbReference type="AlphaFoldDB" id="A0A934QVH4"/>
<dbReference type="GO" id="GO:0020037">
    <property type="term" value="F:heme binding"/>
    <property type="evidence" value="ECO:0007669"/>
    <property type="project" value="InterPro"/>
</dbReference>
<organism evidence="3 4">
    <name type="scientific">Prauserella cavernicola</name>
    <dbReference type="NCBI Taxonomy" id="2800127"/>
    <lineage>
        <taxon>Bacteria</taxon>
        <taxon>Bacillati</taxon>
        <taxon>Actinomycetota</taxon>
        <taxon>Actinomycetes</taxon>
        <taxon>Pseudonocardiales</taxon>
        <taxon>Pseudonocardiaceae</taxon>
        <taxon>Prauserella</taxon>
    </lineage>
</organism>
<dbReference type="PANTHER" id="PTHR46696">
    <property type="entry name" value="P450, PUTATIVE (EUROFUNG)-RELATED"/>
    <property type="match status" value="1"/>
</dbReference>
<dbReference type="InterPro" id="IPR017972">
    <property type="entry name" value="Cyt_P450_CS"/>
</dbReference>
<evidence type="ECO:0000313" key="4">
    <source>
        <dbReference type="Proteomes" id="UP000635245"/>
    </source>
</evidence>
<dbReference type="GO" id="GO:0016705">
    <property type="term" value="F:oxidoreductase activity, acting on paired donors, with incorporation or reduction of molecular oxygen"/>
    <property type="evidence" value="ECO:0007669"/>
    <property type="project" value="InterPro"/>
</dbReference>
<dbReference type="RefSeq" id="WP_200321395.1">
    <property type="nucleotide sequence ID" value="NZ_JAENJH010000006.1"/>
</dbReference>
<protein>
    <submittedName>
        <fullName evidence="3">Cytochrome P450</fullName>
    </submittedName>
</protein>
<dbReference type="PANTHER" id="PTHR46696:SF6">
    <property type="entry name" value="P450, PUTATIVE (EUROFUNG)-RELATED"/>
    <property type="match status" value="1"/>
</dbReference>
<name>A0A934QVH4_9PSEU</name>
<reference evidence="3" key="1">
    <citation type="submission" date="2020-12" db="EMBL/GenBank/DDBJ databases">
        <title>Prauserella sp. ASG 168, a novel actinomycete isolated from cave rock.</title>
        <authorList>
            <person name="Suriyachadkun C."/>
        </authorList>
    </citation>
    <scope>NUCLEOTIDE SEQUENCE</scope>
    <source>
        <strain evidence="3">ASG 168</strain>
    </source>
</reference>
<evidence type="ECO:0000256" key="1">
    <source>
        <dbReference type="ARBA" id="ARBA00010617"/>
    </source>
</evidence>
<dbReference type="Proteomes" id="UP000635245">
    <property type="component" value="Unassembled WGS sequence"/>
</dbReference>
<dbReference type="GO" id="GO:0004497">
    <property type="term" value="F:monooxygenase activity"/>
    <property type="evidence" value="ECO:0007669"/>
    <property type="project" value="UniProtKB-KW"/>
</dbReference>
<gene>
    <name evidence="3" type="ORF">JHE00_22530</name>
</gene>
<keyword evidence="2" id="KW-0408">Iron</keyword>
<dbReference type="InterPro" id="IPR002397">
    <property type="entry name" value="Cyt_P450_B"/>
</dbReference>
<dbReference type="GO" id="GO:0005506">
    <property type="term" value="F:iron ion binding"/>
    <property type="evidence" value="ECO:0007669"/>
    <property type="project" value="InterPro"/>
</dbReference>
<dbReference type="InterPro" id="IPR001128">
    <property type="entry name" value="Cyt_P450"/>
</dbReference>
<keyword evidence="2" id="KW-0479">Metal-binding</keyword>
<keyword evidence="2" id="KW-0503">Monooxygenase</keyword>
<keyword evidence="4" id="KW-1185">Reference proteome</keyword>
<dbReference type="EMBL" id="JAENJH010000006">
    <property type="protein sequence ID" value="MBK1787111.1"/>
    <property type="molecule type" value="Genomic_DNA"/>
</dbReference>
<comment type="similarity">
    <text evidence="1 2">Belongs to the cytochrome P450 family.</text>
</comment>
<dbReference type="PROSITE" id="PS00086">
    <property type="entry name" value="CYTOCHROME_P450"/>
    <property type="match status" value="1"/>
</dbReference>
<dbReference type="PRINTS" id="PR00359">
    <property type="entry name" value="BP450"/>
</dbReference>
<keyword evidence="2" id="KW-0349">Heme</keyword>
<evidence type="ECO:0000256" key="2">
    <source>
        <dbReference type="RuleBase" id="RU000461"/>
    </source>
</evidence>
<sequence length="417" mass="46853">MTDTDQTTLDELRAEYRRDYDPYAASTISEHLGELADRREQLPVSYSARGNGCWVLTEYDDISALLRRNNRGVVSFPNEPDGINAVGTRVAQIPIEIDGAAHRQYRQLLDPIFAPKRVAQLADELELQANKLIDEFIEAGTCDFVNGFALPFPGATVMAIMGWPLEDMQQMNRWVDVLLHGVRGGSLEENARARGVAHAEFSAYMMKKIPEWRAAPRRENVTSVILDAEIEGEKLSDEQLFDFFVLMMSAGLDTVQSVLAQSMVYFARNPARWDEMFSTPETLAPAIEELLRWTTPPVPTRTVADESLEIHGLRLPRGERIHAPLAAGNRDPKYYPDPDEIRFDREAKPHLAFGVGPHRCVGLHLARLELKIAFTALRRRMPTFGLDPAGPAPQEHLGLAWGVDDVHLRFAPGPREH</sequence>
<dbReference type="SUPFAM" id="SSF48264">
    <property type="entry name" value="Cytochrome P450"/>
    <property type="match status" value="1"/>
</dbReference>
<proteinExistence type="inferred from homology"/>